<evidence type="ECO:0000313" key="2">
    <source>
        <dbReference type="Proteomes" id="UP000293852"/>
    </source>
</evidence>
<dbReference type="Proteomes" id="UP000293852">
    <property type="component" value="Unassembled WGS sequence"/>
</dbReference>
<dbReference type="SUPFAM" id="SSF55729">
    <property type="entry name" value="Acyl-CoA N-acyltransferases (Nat)"/>
    <property type="match status" value="1"/>
</dbReference>
<accession>A0A4Q7M1B4</accession>
<protein>
    <submittedName>
        <fullName evidence="1">Uncharacterized protein</fullName>
    </submittedName>
</protein>
<proteinExistence type="predicted"/>
<keyword evidence="2" id="KW-1185">Reference proteome</keyword>
<name>A0A4Q7M1B4_9MICO</name>
<reference evidence="1 2" key="1">
    <citation type="submission" date="2019-02" db="EMBL/GenBank/DDBJ databases">
        <title>Sequencing the genomes of 1000 actinobacteria strains.</title>
        <authorList>
            <person name="Klenk H.-P."/>
        </authorList>
    </citation>
    <scope>NUCLEOTIDE SEQUENCE [LARGE SCALE GENOMIC DNA]</scope>
    <source>
        <strain evidence="1 2">DSM 16932</strain>
    </source>
</reference>
<comment type="caution">
    <text evidence="1">The sequence shown here is derived from an EMBL/GenBank/DDBJ whole genome shotgun (WGS) entry which is preliminary data.</text>
</comment>
<evidence type="ECO:0000313" key="1">
    <source>
        <dbReference type="EMBL" id="RZS60723.1"/>
    </source>
</evidence>
<sequence length="65" mass="6982">MFCKRPGVRDATALVLAGAKHMGAPSETVGLHARNAALVGLYERHGFQVVPGGLRQMRARLGDLR</sequence>
<gene>
    <name evidence="1" type="ORF">EV386_0999</name>
</gene>
<dbReference type="InterPro" id="IPR016181">
    <property type="entry name" value="Acyl_CoA_acyltransferase"/>
</dbReference>
<dbReference type="RefSeq" id="WP_165399846.1">
    <property type="nucleotide sequence ID" value="NZ_SGWX01000001.1"/>
</dbReference>
<organism evidence="1 2">
    <name type="scientific">Xylanimonas ulmi</name>
    <dbReference type="NCBI Taxonomy" id="228973"/>
    <lineage>
        <taxon>Bacteria</taxon>
        <taxon>Bacillati</taxon>
        <taxon>Actinomycetota</taxon>
        <taxon>Actinomycetes</taxon>
        <taxon>Micrococcales</taxon>
        <taxon>Promicromonosporaceae</taxon>
        <taxon>Xylanimonas</taxon>
    </lineage>
</organism>
<dbReference type="AlphaFoldDB" id="A0A4Q7M1B4"/>
<dbReference type="EMBL" id="SGWX01000001">
    <property type="protein sequence ID" value="RZS60723.1"/>
    <property type="molecule type" value="Genomic_DNA"/>
</dbReference>